<dbReference type="InterPro" id="IPR042196">
    <property type="entry name" value="FHIPEP_4"/>
</dbReference>
<dbReference type="PANTHER" id="PTHR30161:SF1">
    <property type="entry name" value="FLAGELLAR BIOSYNTHESIS PROTEIN FLHA-RELATED"/>
    <property type="match status" value="1"/>
</dbReference>
<sequence length="121" mass="13398">MRQGLGRQICLQYADEGKILKILTLAPTLEQKIIDSRSETARGFIAALEPSLHRQWITALTNSVKMVQDQGHTPIILCSEAARSLVKSSSLREIPHLVVISIPEVAAEINIESLGEIRLEE</sequence>
<dbReference type="GO" id="GO:0044780">
    <property type="term" value="P:bacterial-type flagellum assembly"/>
    <property type="evidence" value="ECO:0007669"/>
    <property type="project" value="TreeGrafter"/>
</dbReference>
<dbReference type="Pfam" id="PF00771">
    <property type="entry name" value="FHIPEP"/>
    <property type="match status" value="1"/>
</dbReference>
<dbReference type="PANTHER" id="PTHR30161">
    <property type="entry name" value="FLAGELLAR EXPORT PROTEIN, MEMBRANE FLHA SUBUNIT-RELATED"/>
    <property type="match status" value="1"/>
</dbReference>
<organism evidence="1">
    <name type="scientific">marine sediment metagenome</name>
    <dbReference type="NCBI Taxonomy" id="412755"/>
    <lineage>
        <taxon>unclassified sequences</taxon>
        <taxon>metagenomes</taxon>
        <taxon>ecological metagenomes</taxon>
    </lineage>
</organism>
<dbReference type="Gene3D" id="3.40.50.12790">
    <property type="entry name" value="FHIPEP family, domain 4"/>
    <property type="match status" value="1"/>
</dbReference>
<gene>
    <name evidence="1" type="ORF">S01H4_18754</name>
</gene>
<name>X0YCQ2_9ZZZZ</name>
<dbReference type="AlphaFoldDB" id="X0YCQ2"/>
<dbReference type="EMBL" id="BART01008324">
    <property type="protein sequence ID" value="GAG53655.1"/>
    <property type="molecule type" value="Genomic_DNA"/>
</dbReference>
<dbReference type="InterPro" id="IPR001712">
    <property type="entry name" value="T3SS_FHIPEP"/>
</dbReference>
<accession>X0YCQ2</accession>
<dbReference type="GO" id="GO:0009306">
    <property type="term" value="P:protein secretion"/>
    <property type="evidence" value="ECO:0007669"/>
    <property type="project" value="InterPro"/>
</dbReference>
<protein>
    <submittedName>
        <fullName evidence="1">Uncharacterized protein</fullName>
    </submittedName>
</protein>
<reference evidence="1" key="1">
    <citation type="journal article" date="2014" name="Front. Microbiol.">
        <title>High frequency of phylogenetically diverse reductive dehalogenase-homologous genes in deep subseafloor sedimentary metagenomes.</title>
        <authorList>
            <person name="Kawai M."/>
            <person name="Futagami T."/>
            <person name="Toyoda A."/>
            <person name="Takaki Y."/>
            <person name="Nishi S."/>
            <person name="Hori S."/>
            <person name="Arai W."/>
            <person name="Tsubouchi T."/>
            <person name="Morono Y."/>
            <person name="Uchiyama I."/>
            <person name="Ito T."/>
            <person name="Fujiyama A."/>
            <person name="Inagaki F."/>
            <person name="Takami H."/>
        </authorList>
    </citation>
    <scope>NUCLEOTIDE SEQUENCE</scope>
    <source>
        <strain evidence="1">Expedition CK06-06</strain>
    </source>
</reference>
<comment type="caution">
    <text evidence="1">The sequence shown here is derived from an EMBL/GenBank/DDBJ whole genome shotgun (WGS) entry which is preliminary data.</text>
</comment>
<evidence type="ECO:0000313" key="1">
    <source>
        <dbReference type="EMBL" id="GAG53655.1"/>
    </source>
</evidence>
<proteinExistence type="predicted"/>
<dbReference type="GO" id="GO:0005886">
    <property type="term" value="C:plasma membrane"/>
    <property type="evidence" value="ECO:0007669"/>
    <property type="project" value="TreeGrafter"/>
</dbReference>